<evidence type="ECO:0000256" key="1">
    <source>
        <dbReference type="ARBA" id="ARBA00004141"/>
    </source>
</evidence>
<dbReference type="Proteomes" id="UP001162640">
    <property type="component" value="Unassembled WGS sequence"/>
</dbReference>
<dbReference type="InterPro" id="IPR059112">
    <property type="entry name" value="CysZ/EI24"/>
</dbReference>
<dbReference type="PANTHER" id="PTHR34292">
    <property type="entry name" value="OUTER SPORE WALL PROTEIN LDS1"/>
    <property type="match status" value="1"/>
</dbReference>
<proteinExistence type="predicted"/>
<keyword evidence="2 5" id="KW-0812">Transmembrane</keyword>
<accession>A0A9W7BK96</accession>
<protein>
    <submittedName>
        <fullName evidence="6">Uncharacterized protein</fullName>
    </submittedName>
</protein>
<organism evidence="6 7">
    <name type="scientific">Triparma laevis f. inornata</name>
    <dbReference type="NCBI Taxonomy" id="1714386"/>
    <lineage>
        <taxon>Eukaryota</taxon>
        <taxon>Sar</taxon>
        <taxon>Stramenopiles</taxon>
        <taxon>Ochrophyta</taxon>
        <taxon>Bolidophyceae</taxon>
        <taxon>Parmales</taxon>
        <taxon>Triparmaceae</taxon>
        <taxon>Triparma</taxon>
    </lineage>
</organism>
<feature type="transmembrane region" description="Helical" evidence="5">
    <location>
        <begin position="208"/>
        <end position="228"/>
    </location>
</feature>
<reference evidence="7" key="1">
    <citation type="journal article" date="2023" name="Commun. Biol.">
        <title>Genome analysis of Parmales, the sister group of diatoms, reveals the evolutionary specialization of diatoms from phago-mixotrophs to photoautotrophs.</title>
        <authorList>
            <person name="Ban H."/>
            <person name="Sato S."/>
            <person name="Yoshikawa S."/>
            <person name="Yamada K."/>
            <person name="Nakamura Y."/>
            <person name="Ichinomiya M."/>
            <person name="Sato N."/>
            <person name="Blanc-Mathieu R."/>
            <person name="Endo H."/>
            <person name="Kuwata A."/>
            <person name="Ogata H."/>
        </authorList>
    </citation>
    <scope>NUCLEOTIDE SEQUENCE [LARGE SCALE GENOMIC DNA]</scope>
</reference>
<evidence type="ECO:0000256" key="4">
    <source>
        <dbReference type="ARBA" id="ARBA00023136"/>
    </source>
</evidence>
<keyword evidence="3 5" id="KW-1133">Transmembrane helix</keyword>
<evidence type="ECO:0000313" key="6">
    <source>
        <dbReference type="EMBL" id="GMH91971.1"/>
    </source>
</evidence>
<feature type="transmembrane region" description="Helical" evidence="5">
    <location>
        <begin position="62"/>
        <end position="84"/>
    </location>
</feature>
<evidence type="ECO:0000256" key="3">
    <source>
        <dbReference type="ARBA" id="ARBA00022989"/>
    </source>
</evidence>
<dbReference type="InterPro" id="IPR052786">
    <property type="entry name" value="Spore_wall_assembly"/>
</dbReference>
<name>A0A9W7BK96_9STRA</name>
<feature type="transmembrane region" description="Helical" evidence="5">
    <location>
        <begin position="24"/>
        <end position="50"/>
    </location>
</feature>
<comment type="caution">
    <text evidence="6">The sequence shown here is derived from an EMBL/GenBank/DDBJ whole genome shotgun (WGS) entry which is preliminary data.</text>
</comment>
<evidence type="ECO:0000256" key="5">
    <source>
        <dbReference type="SAM" id="Phobius"/>
    </source>
</evidence>
<evidence type="ECO:0000313" key="7">
    <source>
        <dbReference type="Proteomes" id="UP001162640"/>
    </source>
</evidence>
<dbReference type="AlphaFoldDB" id="A0A9W7BK96"/>
<dbReference type="PANTHER" id="PTHR34292:SF2">
    <property type="entry name" value="OUTER SPORE WALL PROTEIN LDS1"/>
    <property type="match status" value="1"/>
</dbReference>
<sequence length="249" mass="27261">MSAQKDPARYPFAGTRYLLSHPKLLSGVICYVIIGIIFALAALIILLAAALKPHAEAFGGEVLGWLLGTIAVFVEAFIIAMIFMKLMVSKAQEQLFVSVMKLEGCWNDGWEEPTMLSNLICCCNTTLLLQMVTLPINLLPVVGTMLYVALNAPLASWDLMSLYYDSIGMNEVEQKRKVVGKGCEKINPNTFFGDAHFRFGMSATFVELVPLLGPTLFTLGNACAAALWSCDIEKEKKRGEEERGLTGAV</sequence>
<dbReference type="Pfam" id="PF07264">
    <property type="entry name" value="EI24"/>
    <property type="match status" value="1"/>
</dbReference>
<evidence type="ECO:0000256" key="2">
    <source>
        <dbReference type="ARBA" id="ARBA00022692"/>
    </source>
</evidence>
<comment type="subcellular location">
    <subcellularLocation>
        <location evidence="1">Membrane</location>
        <topology evidence="1">Multi-pass membrane protein</topology>
    </subcellularLocation>
</comment>
<gene>
    <name evidence="6" type="ORF">TL16_g12212</name>
</gene>
<keyword evidence="4 5" id="KW-0472">Membrane</keyword>
<feature type="transmembrane region" description="Helical" evidence="5">
    <location>
        <begin position="127"/>
        <end position="150"/>
    </location>
</feature>
<dbReference type="EMBL" id="BLQM01000483">
    <property type="protein sequence ID" value="GMH91971.1"/>
    <property type="molecule type" value="Genomic_DNA"/>
</dbReference>